<accession>A0A117NHN4</accession>
<proteinExistence type="predicted"/>
<organism evidence="2">
    <name type="scientific">Picea glauca</name>
    <name type="common">White spruce</name>
    <name type="synonym">Pinus glauca</name>
    <dbReference type="NCBI Taxonomy" id="3330"/>
    <lineage>
        <taxon>Eukaryota</taxon>
        <taxon>Viridiplantae</taxon>
        <taxon>Streptophyta</taxon>
        <taxon>Embryophyta</taxon>
        <taxon>Tracheophyta</taxon>
        <taxon>Spermatophyta</taxon>
        <taxon>Pinopsida</taxon>
        <taxon>Pinidae</taxon>
        <taxon>Conifers I</taxon>
        <taxon>Pinales</taxon>
        <taxon>Pinaceae</taxon>
        <taxon>Picea</taxon>
    </lineage>
</organism>
<sequence length="87" mass="9813">MRIHPEGYAMREEMLCLDRRCLAALSLSMDLGNDLIYLPRNIPEILTSDTNLMGKHPEIEMAIHPVTPGETSPNGDTSRDTYLQIQT</sequence>
<reference evidence="2" key="1">
    <citation type="journal article" date="2015" name="Genome Biol. Evol.">
        <title>Organellar Genomes of White Spruce (Picea glauca): Assembly and Annotation.</title>
        <authorList>
            <person name="Jackman S.D."/>
            <person name="Warren R.L."/>
            <person name="Gibb E.A."/>
            <person name="Vandervalk B.P."/>
            <person name="Mohamadi H."/>
            <person name="Chu J."/>
            <person name="Raymond A."/>
            <person name="Pleasance S."/>
            <person name="Coope R."/>
            <person name="Wildung M.R."/>
            <person name="Ritland C.E."/>
            <person name="Bousquet J."/>
            <person name="Jones S.J."/>
            <person name="Bohlmann J."/>
            <person name="Birol I."/>
        </authorList>
    </citation>
    <scope>NUCLEOTIDE SEQUENCE [LARGE SCALE GENOMIC DNA]</scope>
    <source>
        <tissue evidence="2">Flushing bud</tissue>
    </source>
</reference>
<comment type="caution">
    <text evidence="2">The sequence shown here is derived from an EMBL/GenBank/DDBJ whole genome shotgun (WGS) entry which is preliminary data.</text>
</comment>
<evidence type="ECO:0000313" key="2">
    <source>
        <dbReference type="EMBL" id="KUM48622.1"/>
    </source>
</evidence>
<dbReference type="EMBL" id="LKAM01000005">
    <property type="protein sequence ID" value="KUM48622.1"/>
    <property type="molecule type" value="Genomic_DNA"/>
</dbReference>
<name>A0A117NHN4_PICGL</name>
<keyword evidence="2" id="KW-0496">Mitochondrion</keyword>
<feature type="compositionally biased region" description="Polar residues" evidence="1">
    <location>
        <begin position="69"/>
        <end position="87"/>
    </location>
</feature>
<feature type="region of interest" description="Disordered" evidence="1">
    <location>
        <begin position="65"/>
        <end position="87"/>
    </location>
</feature>
<protein>
    <submittedName>
        <fullName evidence="2">Uncharacterized protein</fullName>
    </submittedName>
</protein>
<geneLocation type="mitochondrion" evidence="2"/>
<gene>
    <name evidence="2" type="ORF">ABT39_MTgene4637</name>
</gene>
<evidence type="ECO:0000256" key="1">
    <source>
        <dbReference type="SAM" id="MobiDB-lite"/>
    </source>
</evidence>
<dbReference type="AlphaFoldDB" id="A0A117NHN4"/>